<name>A0A366H806_9BACT</name>
<sequence>MSRTFRAALFLLIAAFLASCDSSEGGKISLDDYEGPEGEAIVRHVIKTLPPVHPEIPKVYTVVKGPHLKSTSMDFVRRMEDLKLTFISGEVLTMRDDPDRTIIDPRSGLAPVQIQIAEIKRAGGESFQVAAGWAYKKDYERHQYKLTKTASGYDVQHVQRLEGNYVNDPELKKP</sequence>
<evidence type="ECO:0000313" key="2">
    <source>
        <dbReference type="EMBL" id="RBP37696.1"/>
    </source>
</evidence>
<dbReference type="PROSITE" id="PS51257">
    <property type="entry name" value="PROKAR_LIPOPROTEIN"/>
    <property type="match status" value="1"/>
</dbReference>
<protein>
    <submittedName>
        <fullName evidence="2">Uncharacterized protein</fullName>
    </submittedName>
</protein>
<accession>A0A366H806</accession>
<organism evidence="2 3">
    <name type="scientific">Roseimicrobium gellanilyticum</name>
    <dbReference type="NCBI Taxonomy" id="748857"/>
    <lineage>
        <taxon>Bacteria</taxon>
        <taxon>Pseudomonadati</taxon>
        <taxon>Verrucomicrobiota</taxon>
        <taxon>Verrucomicrobiia</taxon>
        <taxon>Verrucomicrobiales</taxon>
        <taxon>Verrucomicrobiaceae</taxon>
        <taxon>Roseimicrobium</taxon>
    </lineage>
</organism>
<dbReference type="OrthoDB" id="192863at2"/>
<gene>
    <name evidence="2" type="ORF">DES53_11378</name>
</gene>
<feature type="chain" id="PRO_5016784651" evidence="1">
    <location>
        <begin position="21"/>
        <end position="174"/>
    </location>
</feature>
<comment type="caution">
    <text evidence="2">The sequence shown here is derived from an EMBL/GenBank/DDBJ whole genome shotgun (WGS) entry which is preliminary data.</text>
</comment>
<dbReference type="EMBL" id="QNRR01000013">
    <property type="protein sequence ID" value="RBP37696.1"/>
    <property type="molecule type" value="Genomic_DNA"/>
</dbReference>
<keyword evidence="3" id="KW-1185">Reference proteome</keyword>
<evidence type="ECO:0000313" key="3">
    <source>
        <dbReference type="Proteomes" id="UP000253426"/>
    </source>
</evidence>
<keyword evidence="1" id="KW-0732">Signal</keyword>
<dbReference type="RefSeq" id="WP_147263639.1">
    <property type="nucleotide sequence ID" value="NZ_QNRR01000013.1"/>
</dbReference>
<evidence type="ECO:0000256" key="1">
    <source>
        <dbReference type="SAM" id="SignalP"/>
    </source>
</evidence>
<proteinExistence type="predicted"/>
<dbReference type="AlphaFoldDB" id="A0A366H806"/>
<dbReference type="Proteomes" id="UP000253426">
    <property type="component" value="Unassembled WGS sequence"/>
</dbReference>
<feature type="signal peptide" evidence="1">
    <location>
        <begin position="1"/>
        <end position="20"/>
    </location>
</feature>
<reference evidence="2 3" key="1">
    <citation type="submission" date="2018-06" db="EMBL/GenBank/DDBJ databases">
        <title>Genomic Encyclopedia of Type Strains, Phase IV (KMG-IV): sequencing the most valuable type-strain genomes for metagenomic binning, comparative biology and taxonomic classification.</title>
        <authorList>
            <person name="Goeker M."/>
        </authorList>
    </citation>
    <scope>NUCLEOTIDE SEQUENCE [LARGE SCALE GENOMIC DNA]</scope>
    <source>
        <strain evidence="2 3">DSM 25532</strain>
    </source>
</reference>